<dbReference type="InterPro" id="IPR000182">
    <property type="entry name" value="GNAT_dom"/>
</dbReference>
<dbReference type="Gene3D" id="3.40.630.30">
    <property type="match status" value="1"/>
</dbReference>
<keyword evidence="2" id="KW-0012">Acyltransferase</keyword>
<reference evidence="4 5" key="1">
    <citation type="submission" date="2019-09" db="EMBL/GenBank/DDBJ databases">
        <title>YIM 132180 draft genome.</title>
        <authorList>
            <person name="Zhang K."/>
        </authorList>
    </citation>
    <scope>NUCLEOTIDE SEQUENCE [LARGE SCALE GENOMIC DNA]</scope>
    <source>
        <strain evidence="4 5">YIM 132180</strain>
    </source>
</reference>
<dbReference type="InterPro" id="IPR050832">
    <property type="entry name" value="Bact_Acetyltransf"/>
</dbReference>
<evidence type="ECO:0000256" key="2">
    <source>
        <dbReference type="ARBA" id="ARBA00023315"/>
    </source>
</evidence>
<evidence type="ECO:0000313" key="5">
    <source>
        <dbReference type="Proteomes" id="UP000432089"/>
    </source>
</evidence>
<dbReference type="GO" id="GO:0016747">
    <property type="term" value="F:acyltransferase activity, transferring groups other than amino-acyl groups"/>
    <property type="evidence" value="ECO:0007669"/>
    <property type="project" value="InterPro"/>
</dbReference>
<dbReference type="PANTHER" id="PTHR43877:SF1">
    <property type="entry name" value="ACETYLTRANSFERASE"/>
    <property type="match status" value="1"/>
</dbReference>
<feature type="domain" description="N-acetyltransferase" evidence="3">
    <location>
        <begin position="6"/>
        <end position="168"/>
    </location>
</feature>
<comment type="caution">
    <text evidence="4">The sequence shown here is derived from an EMBL/GenBank/DDBJ whole genome shotgun (WGS) entry which is preliminary data.</text>
</comment>
<protein>
    <submittedName>
        <fullName evidence="4">GNAT family N-acetyltransferase</fullName>
    </submittedName>
</protein>
<keyword evidence="1 4" id="KW-0808">Transferase</keyword>
<dbReference type="Proteomes" id="UP000432089">
    <property type="component" value="Unassembled WGS sequence"/>
</dbReference>
<dbReference type="PROSITE" id="PS51186">
    <property type="entry name" value="GNAT"/>
    <property type="match status" value="1"/>
</dbReference>
<dbReference type="RefSeq" id="WP_150968433.1">
    <property type="nucleotide sequence ID" value="NZ_VZDO01000003.1"/>
</dbReference>
<dbReference type="AlphaFoldDB" id="A0A7V7PRC1"/>
<dbReference type="InterPro" id="IPR016181">
    <property type="entry name" value="Acyl_CoA_acyltransferase"/>
</dbReference>
<dbReference type="CDD" id="cd04301">
    <property type="entry name" value="NAT_SF"/>
    <property type="match status" value="1"/>
</dbReference>
<evidence type="ECO:0000313" key="4">
    <source>
        <dbReference type="EMBL" id="KAB0681237.1"/>
    </source>
</evidence>
<sequence length="168" mass="18611">MKTLASDIRFAEPSDAASLADIHAAAWRSAYTGIIPFRSLGGMIRRRGVDWWQAALERQAAILVIEFAGRPIGYATLGRNRTRAIEASGEIYEIYLLPEYQGLGFGRRLFGAARELLRERGLKGLVVWALAENEQAGAFYAAMGGVDIAEGSETFEARTIRKVAFRWN</sequence>
<organism evidence="4 5">
    <name type="scientific">Plantimonas leprariae</name>
    <dbReference type="NCBI Taxonomy" id="2615207"/>
    <lineage>
        <taxon>Bacteria</taxon>
        <taxon>Pseudomonadati</taxon>
        <taxon>Pseudomonadota</taxon>
        <taxon>Alphaproteobacteria</taxon>
        <taxon>Hyphomicrobiales</taxon>
        <taxon>Aurantimonadaceae</taxon>
        <taxon>Plantimonas</taxon>
    </lineage>
</organism>
<gene>
    <name evidence="4" type="ORF">F6X38_04900</name>
</gene>
<dbReference type="EMBL" id="VZDO01000003">
    <property type="protein sequence ID" value="KAB0681237.1"/>
    <property type="molecule type" value="Genomic_DNA"/>
</dbReference>
<name>A0A7V7PRC1_9HYPH</name>
<dbReference type="PANTHER" id="PTHR43877">
    <property type="entry name" value="AMINOALKYLPHOSPHONATE N-ACETYLTRANSFERASE-RELATED-RELATED"/>
    <property type="match status" value="1"/>
</dbReference>
<dbReference type="Pfam" id="PF00583">
    <property type="entry name" value="Acetyltransf_1"/>
    <property type="match status" value="1"/>
</dbReference>
<keyword evidence="5" id="KW-1185">Reference proteome</keyword>
<accession>A0A7V7PRC1</accession>
<proteinExistence type="predicted"/>
<dbReference type="SUPFAM" id="SSF55729">
    <property type="entry name" value="Acyl-CoA N-acyltransferases (Nat)"/>
    <property type="match status" value="1"/>
</dbReference>
<evidence type="ECO:0000259" key="3">
    <source>
        <dbReference type="PROSITE" id="PS51186"/>
    </source>
</evidence>
<evidence type="ECO:0000256" key="1">
    <source>
        <dbReference type="ARBA" id="ARBA00022679"/>
    </source>
</evidence>